<proteinExistence type="predicted"/>
<comment type="caution">
    <text evidence="2">The sequence shown here is derived from an EMBL/GenBank/DDBJ whole genome shotgun (WGS) entry which is preliminary data.</text>
</comment>
<dbReference type="EMBL" id="JABCLD010002139">
    <property type="protein sequence ID" value="NMU29363.1"/>
    <property type="molecule type" value="Genomic_DNA"/>
</dbReference>
<dbReference type="EMBL" id="LIRS01000030">
    <property type="protein sequence ID" value="KOY40475.1"/>
    <property type="molecule type" value="Genomic_DNA"/>
</dbReference>
<dbReference type="Proteomes" id="UP000037697">
    <property type="component" value="Unassembled WGS sequence"/>
</dbReference>
<dbReference type="Pfam" id="PF10982">
    <property type="entry name" value="DUF2789"/>
    <property type="match status" value="1"/>
</dbReference>
<sequence length="77" mass="8835">MELHQHGMADLFNQLGLGSSSKEIKDFVNTHRHKRESAPLHEASFWTLSQAAFLKQAIEEDADWAELVDQLDVMLRD</sequence>
<dbReference type="Proteomes" id="UP000321504">
    <property type="component" value="Unassembled WGS sequence"/>
</dbReference>
<evidence type="ECO:0000313" key="6">
    <source>
        <dbReference type="Proteomes" id="UP000555836"/>
    </source>
</evidence>
<organism evidence="2 6">
    <name type="scientific">Vibrio parahaemolyticus</name>
    <dbReference type="NCBI Taxonomy" id="670"/>
    <lineage>
        <taxon>Bacteria</taxon>
        <taxon>Pseudomonadati</taxon>
        <taxon>Pseudomonadota</taxon>
        <taxon>Gammaproteobacteria</taxon>
        <taxon>Vibrionales</taxon>
        <taxon>Vibrionaceae</taxon>
        <taxon>Vibrio</taxon>
    </lineage>
</organism>
<evidence type="ECO:0000313" key="4">
    <source>
        <dbReference type="Proteomes" id="UP000037697"/>
    </source>
</evidence>
<name>A0A243VQV3_VIBPH</name>
<evidence type="ECO:0000313" key="2">
    <source>
        <dbReference type="EMBL" id="NMU29363.1"/>
    </source>
</evidence>
<accession>A0A243VQV3</accession>
<reference evidence="1 4" key="1">
    <citation type="submission" date="2015-07" db="EMBL/GenBank/DDBJ databases">
        <title>Foodborne Vibrio parahaemolyticus Isolates.</title>
        <authorList>
            <person name="Ronholm J."/>
            <person name="Petronella N."/>
            <person name="Kenwell R."/>
            <person name="Banerjee S."/>
        </authorList>
    </citation>
    <scope>NUCLEOTIDE SEQUENCE [LARGE SCALE GENOMIC DNA]</scope>
    <source>
        <strain evidence="1 4">HS-06-05</strain>
    </source>
</reference>
<dbReference type="Gene3D" id="1.10.10.1130">
    <property type="entry name" value="Uncharacterised protein PF10982, DUF2789"/>
    <property type="match status" value="1"/>
</dbReference>
<dbReference type="Proteomes" id="UP000555836">
    <property type="component" value="Unassembled WGS sequence"/>
</dbReference>
<dbReference type="RefSeq" id="WP_025509231.1">
    <property type="nucleotide sequence ID" value="NZ_CANUHW010000005.1"/>
</dbReference>
<protein>
    <submittedName>
        <fullName evidence="2">DUF2789 domain-containing protein</fullName>
    </submittedName>
</protein>
<evidence type="ECO:0000313" key="3">
    <source>
        <dbReference type="EMBL" id="TXN16934.1"/>
    </source>
</evidence>
<evidence type="ECO:0000313" key="1">
    <source>
        <dbReference type="EMBL" id="KOY40475.1"/>
    </source>
</evidence>
<reference evidence="2 6" key="3">
    <citation type="submission" date="2020-04" db="EMBL/GenBank/DDBJ databases">
        <title>Whole-genome sequencing of Vibrio spp. from China reveals different genetic environments of blaCTX-M-14 among diverse lineages.</title>
        <authorList>
            <person name="Zheng Z."/>
            <person name="Ye L."/>
            <person name="Chen S."/>
        </authorList>
    </citation>
    <scope>NUCLEOTIDE SEQUENCE [LARGE SCALE GENOMIC DNA]</scope>
    <source>
        <strain evidence="2 6">Vb0574</strain>
    </source>
</reference>
<gene>
    <name evidence="1" type="ORF">ACX05_05260</name>
    <name evidence="3" type="ORF">FVP01_13390</name>
    <name evidence="2" type="ORF">HKB21_27540</name>
</gene>
<dbReference type="AlphaFoldDB" id="A0A243VQV3"/>
<dbReference type="InterPro" id="IPR038086">
    <property type="entry name" value="DUF2789_sf"/>
</dbReference>
<dbReference type="EMBL" id="VRMQ01000002">
    <property type="protein sequence ID" value="TXN16934.1"/>
    <property type="molecule type" value="Genomic_DNA"/>
</dbReference>
<evidence type="ECO:0000313" key="5">
    <source>
        <dbReference type="Proteomes" id="UP000321504"/>
    </source>
</evidence>
<dbReference type="InterPro" id="IPR021250">
    <property type="entry name" value="DUF2789"/>
</dbReference>
<reference evidence="3 5" key="2">
    <citation type="submission" date="2019-08" db="EMBL/GenBank/DDBJ databases">
        <title>Emerging of two pre-pandemic pathogenic O4:KUT lineages of Vibrio parahaemolyticus in coastal eastern China.</title>
        <authorList>
            <person name="Yu H."/>
        </authorList>
    </citation>
    <scope>NUCLEOTIDE SEQUENCE [LARGE SCALE GENOMIC DNA]</scope>
    <source>
        <strain evidence="3 5">HZ17-383</strain>
    </source>
</reference>